<dbReference type="GO" id="GO:0015937">
    <property type="term" value="P:coenzyme A biosynthetic process"/>
    <property type="evidence" value="ECO:0007669"/>
    <property type="project" value="UniProtKB-UniRule"/>
</dbReference>
<dbReference type="Pfam" id="PF02441">
    <property type="entry name" value="Flavoprotein"/>
    <property type="match status" value="1"/>
</dbReference>
<feature type="active site" description="Proton donor" evidence="3">
    <location>
        <position position="159"/>
    </location>
</feature>
<comment type="catalytic activity">
    <reaction evidence="3 4">
        <text>(R)-4'-phosphopantothenate + L-cysteine + CTP = N-[(R)-4-phosphopantothenoyl]-L-cysteine + CMP + diphosphate + H(+)</text>
        <dbReference type="Rhea" id="RHEA:19397"/>
        <dbReference type="ChEBI" id="CHEBI:10986"/>
        <dbReference type="ChEBI" id="CHEBI:15378"/>
        <dbReference type="ChEBI" id="CHEBI:33019"/>
        <dbReference type="ChEBI" id="CHEBI:35235"/>
        <dbReference type="ChEBI" id="CHEBI:37563"/>
        <dbReference type="ChEBI" id="CHEBI:59458"/>
        <dbReference type="ChEBI" id="CHEBI:60377"/>
        <dbReference type="EC" id="6.3.2.5"/>
    </reaction>
</comment>
<accession>A0A1P8KQB9</accession>
<comment type="function">
    <text evidence="3">Catalyzes two sequential steps in the biosynthesis of coenzyme A. In the first step cysteine is conjugated to 4'-phosphopantothenate to form 4-phosphopantothenoylcysteine. In the second step the latter compound is decarboxylated to form 4'-phosphopantotheine.</text>
</comment>
<dbReference type="OrthoDB" id="9802554at2"/>
<dbReference type="EC" id="6.3.2.5" evidence="3"/>
<keyword evidence="3 4" id="KW-0285">Flavoprotein</keyword>
<dbReference type="InterPro" id="IPR036551">
    <property type="entry name" value="Flavin_trans-like"/>
</dbReference>
<evidence type="ECO:0000256" key="3">
    <source>
        <dbReference type="HAMAP-Rule" id="MF_02225"/>
    </source>
</evidence>
<feature type="domain" description="DNA/pantothenate metabolism flavoprotein C-terminal" evidence="6">
    <location>
        <begin position="189"/>
        <end position="266"/>
    </location>
</feature>
<protein>
    <recommendedName>
        <fullName evidence="3">Coenzyme A biosynthesis bifunctional protein CoaBC</fullName>
    </recommendedName>
    <alternativeName>
        <fullName evidence="3">DNA/pantothenate metabolism flavoprotein</fullName>
    </alternativeName>
    <alternativeName>
        <fullName evidence="3">Phosphopantothenoylcysteine synthetase/decarboxylase</fullName>
        <shortName evidence="3">PPCS-PPCDC</shortName>
    </alternativeName>
    <domain>
        <recommendedName>
            <fullName evidence="3">Phosphopantothenoylcysteine decarboxylase</fullName>
            <shortName evidence="3">PPC decarboxylase</shortName>
            <shortName evidence="3">PPC-DC</shortName>
            <ecNumber evidence="3">4.1.1.36</ecNumber>
        </recommendedName>
        <alternativeName>
            <fullName evidence="3">CoaC</fullName>
        </alternativeName>
    </domain>
    <domain>
        <recommendedName>
            <fullName evidence="3">Phosphopantothenate--cysteine ligase</fullName>
            <ecNumber evidence="3">6.3.2.5</ecNumber>
        </recommendedName>
        <alternativeName>
            <fullName evidence="3">CoaB</fullName>
        </alternativeName>
        <alternativeName>
            <fullName evidence="3">Phosphopantothenoylcysteine synthetase</fullName>
            <shortName evidence="3">PPC synthetase</shortName>
            <shortName evidence="3">PPC-S</shortName>
        </alternativeName>
    </domain>
</protein>
<dbReference type="STRING" id="1850254.LPB137_13250"/>
<dbReference type="Gene3D" id="3.40.50.1950">
    <property type="entry name" value="Flavin prenyltransferase-like"/>
    <property type="match status" value="1"/>
</dbReference>
<dbReference type="SUPFAM" id="SSF102645">
    <property type="entry name" value="CoaB-like"/>
    <property type="match status" value="1"/>
</dbReference>
<feature type="domain" description="Flavoprotein" evidence="5">
    <location>
        <begin position="6"/>
        <end position="175"/>
    </location>
</feature>
<comment type="pathway">
    <text evidence="3 4">Cofactor biosynthesis; coenzyme A biosynthesis; CoA from (R)-pantothenate: step 2/5.</text>
</comment>
<evidence type="ECO:0000256" key="4">
    <source>
        <dbReference type="RuleBase" id="RU364078"/>
    </source>
</evidence>
<keyword evidence="1 3" id="KW-0210">Decarboxylase</keyword>
<dbReference type="UniPathway" id="UPA00241">
    <property type="reaction ID" value="UER00353"/>
</dbReference>
<dbReference type="RefSeq" id="WP_076088859.1">
    <property type="nucleotide sequence ID" value="NZ_CP019070.1"/>
</dbReference>
<dbReference type="Gene3D" id="3.40.50.10300">
    <property type="entry name" value="CoaB-like"/>
    <property type="match status" value="1"/>
</dbReference>
<evidence type="ECO:0000259" key="5">
    <source>
        <dbReference type="Pfam" id="PF02441"/>
    </source>
</evidence>
<dbReference type="InterPro" id="IPR005252">
    <property type="entry name" value="CoaBC"/>
</dbReference>
<dbReference type="HAMAP" id="MF_02225">
    <property type="entry name" value="CoaBC"/>
    <property type="match status" value="1"/>
</dbReference>
<reference evidence="7 8" key="1">
    <citation type="submission" date="2017-01" db="EMBL/GenBank/DDBJ databases">
        <title>Genome sequencing of Arcobacter sp. LPB0137.</title>
        <authorList>
            <person name="Lee G.-W."/>
            <person name="Yi H."/>
        </authorList>
    </citation>
    <scope>NUCLEOTIDE SEQUENCE [LARGE SCALE GENOMIC DNA]</scope>
    <source>
        <strain evidence="7 8">LPB0137</strain>
    </source>
</reference>
<keyword evidence="8" id="KW-1185">Reference proteome</keyword>
<feature type="binding site" evidence="3">
    <location>
        <position position="366"/>
    </location>
    <ligand>
        <name>CTP</name>
        <dbReference type="ChEBI" id="CHEBI:37563"/>
    </ligand>
</feature>
<keyword evidence="3 4" id="KW-0288">FMN</keyword>
<comment type="caution">
    <text evidence="3">Lacks conserved residue(s) required for the propagation of feature annotation.</text>
</comment>
<dbReference type="PANTHER" id="PTHR14359">
    <property type="entry name" value="HOMO-OLIGOMERIC FLAVIN CONTAINING CYS DECARBOXYLASE FAMILY"/>
    <property type="match status" value="1"/>
</dbReference>
<evidence type="ECO:0000259" key="6">
    <source>
        <dbReference type="Pfam" id="PF04127"/>
    </source>
</evidence>
<dbReference type="GO" id="GO:0004633">
    <property type="term" value="F:phosphopantothenoylcysteine decarboxylase activity"/>
    <property type="evidence" value="ECO:0007669"/>
    <property type="project" value="UniProtKB-UniRule"/>
</dbReference>
<evidence type="ECO:0000313" key="8">
    <source>
        <dbReference type="Proteomes" id="UP000186074"/>
    </source>
</evidence>
<feature type="binding site" evidence="3">
    <location>
        <position position="346"/>
    </location>
    <ligand>
        <name>CTP</name>
        <dbReference type="ChEBI" id="CHEBI:37563"/>
    </ligand>
</feature>
<feature type="region of interest" description="Phosphopantothenoylcysteine decarboxylase" evidence="3">
    <location>
        <begin position="1"/>
        <end position="191"/>
    </location>
</feature>
<feature type="binding site" evidence="3">
    <location>
        <position position="312"/>
    </location>
    <ligand>
        <name>CTP</name>
        <dbReference type="ChEBI" id="CHEBI:37563"/>
    </ligand>
</feature>
<comment type="cofactor">
    <cofactor evidence="3">
        <name>Mg(2+)</name>
        <dbReference type="ChEBI" id="CHEBI:18420"/>
    </cofactor>
</comment>
<keyword evidence="3" id="KW-0511">Multifunctional enzyme</keyword>
<dbReference type="EMBL" id="CP019070">
    <property type="protein sequence ID" value="APW66754.1"/>
    <property type="molecule type" value="Genomic_DNA"/>
</dbReference>
<comment type="similarity">
    <text evidence="3 4">In the C-terminal section; belongs to the PPC synthetase family.</text>
</comment>
<comment type="similarity">
    <text evidence="3 4">In the N-terminal section; belongs to the HFCD (homo-oligomeric flavin containing Cys decarboxylase) superfamily.</text>
</comment>
<feature type="domain" description="DNA/pantothenate metabolism flavoprotein C-terminal" evidence="6">
    <location>
        <begin position="277"/>
        <end position="415"/>
    </location>
</feature>
<dbReference type="InterPro" id="IPR003382">
    <property type="entry name" value="Flavoprotein"/>
</dbReference>
<keyword evidence="3" id="KW-0479">Metal-binding</keyword>
<feature type="binding site" evidence="3">
    <location>
        <position position="302"/>
    </location>
    <ligand>
        <name>CTP</name>
        <dbReference type="ChEBI" id="CHEBI:37563"/>
    </ligand>
</feature>
<dbReference type="GO" id="GO:0015941">
    <property type="term" value="P:pantothenate catabolic process"/>
    <property type="evidence" value="ECO:0007669"/>
    <property type="project" value="InterPro"/>
</dbReference>
<evidence type="ECO:0000313" key="7">
    <source>
        <dbReference type="EMBL" id="APW66754.1"/>
    </source>
</evidence>
<comment type="cofactor">
    <cofactor evidence="3">
        <name>FMN</name>
        <dbReference type="ChEBI" id="CHEBI:58210"/>
    </cofactor>
    <text evidence="3">Binds 1 FMN per subunit.</text>
</comment>
<keyword evidence="3" id="KW-0460">Magnesium</keyword>
<gene>
    <name evidence="3" type="primary">coaBC</name>
    <name evidence="7" type="ORF">LPB137_13250</name>
</gene>
<dbReference type="GO" id="GO:0010181">
    <property type="term" value="F:FMN binding"/>
    <property type="evidence" value="ECO:0007669"/>
    <property type="project" value="UniProtKB-UniRule"/>
</dbReference>
<sequence>MLLKDKKILVGVTGSIAIYKSLDLIRLYIKAGAKVRVIMTEGAKKFISPLTFEAISQSKVLDETSENWDKNQDYNHIDIGKWSDIFVIAPSSANTINKLSNGLADNLLLQTALAYPRVKLLAPAANTMMLRNPITQASLKMLKLCNFEIISSQTKELVCKDVGDGAMAEPLDIFNATARELLKEEYWVNRKVVLSGGGTVEKIDEVRYISNFSSGKMAASMAKALYFKGADVCLVSTRGYEDIPKGVHLIPVQSSEEMSKYLVDAIRVAKKGTLSKATLMDDSRPELIQKRAFLFMIAAVSDYIPSFPQNGKLKKDTIGETWNLELKQNMDILSSLNKNDLITIGFKAEMDKKSAKQAAFSMLEKKNLDAVCLNILNDSQSFGSNDNEIELILEEKSHEFKGSKLDISLDILTTLENEFEKYA</sequence>
<dbReference type="GO" id="GO:0004632">
    <property type="term" value="F:phosphopantothenate--cysteine ligase activity"/>
    <property type="evidence" value="ECO:0007669"/>
    <property type="project" value="UniProtKB-UniRule"/>
</dbReference>
<comment type="function">
    <text evidence="4">Catalyzes two steps in the biosynthesis of coenzyme A. In the first step cysteine is conjugated to 4'-phosphopantothenate to form 4-phosphopantothenoylcysteine, in the latter compound is decarboxylated to form 4'-phosphopantotheine.</text>
</comment>
<dbReference type="InterPro" id="IPR007085">
    <property type="entry name" value="DNA/pantothenate-metab_flavo_C"/>
</dbReference>
<dbReference type="Pfam" id="PF04127">
    <property type="entry name" value="DFP"/>
    <property type="match status" value="2"/>
</dbReference>
<name>A0A1P8KQB9_9BACT</name>
<dbReference type="PANTHER" id="PTHR14359:SF6">
    <property type="entry name" value="PHOSPHOPANTOTHENOYLCYSTEINE DECARBOXYLASE"/>
    <property type="match status" value="1"/>
</dbReference>
<dbReference type="KEGG" id="alp:LPB137_13250"/>
<evidence type="ECO:0000256" key="2">
    <source>
        <dbReference type="ARBA" id="ARBA00023239"/>
    </source>
</evidence>
<dbReference type="EC" id="4.1.1.36" evidence="3"/>
<keyword evidence="2 3" id="KW-0456">Lyase</keyword>
<dbReference type="NCBIfam" id="TIGR00521">
    <property type="entry name" value="coaBC_dfp"/>
    <property type="match status" value="1"/>
</dbReference>
<dbReference type="InterPro" id="IPR035929">
    <property type="entry name" value="CoaB-like_sf"/>
</dbReference>
<organism evidence="7 8">
    <name type="scientific">Poseidonibacter parvus</name>
    <dbReference type="NCBI Taxonomy" id="1850254"/>
    <lineage>
        <taxon>Bacteria</taxon>
        <taxon>Pseudomonadati</taxon>
        <taxon>Campylobacterota</taxon>
        <taxon>Epsilonproteobacteria</taxon>
        <taxon>Campylobacterales</taxon>
        <taxon>Arcobacteraceae</taxon>
        <taxon>Poseidonibacter</taxon>
    </lineage>
</organism>
<comment type="catalytic activity">
    <reaction evidence="3 4">
        <text>N-[(R)-4-phosphopantothenoyl]-L-cysteine + H(+) = (R)-4'-phosphopantetheine + CO2</text>
        <dbReference type="Rhea" id="RHEA:16793"/>
        <dbReference type="ChEBI" id="CHEBI:15378"/>
        <dbReference type="ChEBI" id="CHEBI:16526"/>
        <dbReference type="ChEBI" id="CHEBI:59458"/>
        <dbReference type="ChEBI" id="CHEBI:61723"/>
        <dbReference type="EC" id="4.1.1.36"/>
    </reaction>
</comment>
<keyword evidence="3 4" id="KW-0436">Ligase</keyword>
<dbReference type="GO" id="GO:0071513">
    <property type="term" value="C:phosphopantothenoylcysteine decarboxylase complex"/>
    <property type="evidence" value="ECO:0007669"/>
    <property type="project" value="TreeGrafter"/>
</dbReference>
<dbReference type="SUPFAM" id="SSF52507">
    <property type="entry name" value="Homo-oligomeric flavin-containing Cys decarboxylases, HFCD"/>
    <property type="match status" value="1"/>
</dbReference>
<dbReference type="GO" id="GO:0046872">
    <property type="term" value="F:metal ion binding"/>
    <property type="evidence" value="ECO:0007669"/>
    <property type="project" value="UniProtKB-KW"/>
</dbReference>
<comment type="pathway">
    <text evidence="3 4">Cofactor biosynthesis; coenzyme A biosynthesis; CoA from (R)-pantothenate: step 3/5.</text>
</comment>
<dbReference type="AlphaFoldDB" id="A0A1P8KQB9"/>
<evidence type="ECO:0000256" key="1">
    <source>
        <dbReference type="ARBA" id="ARBA00022793"/>
    </source>
</evidence>
<proteinExistence type="inferred from homology"/>
<feature type="region of interest" description="Phosphopantothenate--cysteine ligase" evidence="3">
    <location>
        <begin position="192"/>
        <end position="423"/>
    </location>
</feature>
<dbReference type="Proteomes" id="UP000186074">
    <property type="component" value="Chromosome"/>
</dbReference>